<dbReference type="EMBL" id="OBEK01000003">
    <property type="protein sequence ID" value="SNZ14732.1"/>
    <property type="molecule type" value="Genomic_DNA"/>
</dbReference>
<protein>
    <submittedName>
        <fullName evidence="1">Uncharacterized protein</fullName>
    </submittedName>
</protein>
<gene>
    <name evidence="1" type="ORF">SAMN05421503_2557</name>
</gene>
<reference evidence="2" key="1">
    <citation type="submission" date="2017-09" db="EMBL/GenBank/DDBJ databases">
        <authorList>
            <person name="Varghese N."/>
            <person name="Submissions S."/>
        </authorList>
    </citation>
    <scope>NUCLEOTIDE SEQUENCE [LARGE SCALE GENOMIC DNA]</scope>
    <source>
        <strain evidence="2">CGMCC 1.8913</strain>
    </source>
</reference>
<sequence>MSVQAADSLTPEQIRVRKERRKLLIEELNRFGVTWDGDRCERYEFARVGTAVY</sequence>
<dbReference type="AlphaFoldDB" id="A0A285NZ18"/>
<evidence type="ECO:0000313" key="2">
    <source>
        <dbReference type="Proteomes" id="UP000219356"/>
    </source>
</evidence>
<name>A0A285NZ18_9BACI</name>
<proteinExistence type="predicted"/>
<accession>A0A285NZ18</accession>
<dbReference type="Proteomes" id="UP000219356">
    <property type="component" value="Unassembled WGS sequence"/>
</dbReference>
<organism evidence="1 2">
    <name type="scientific">Terribacillus aidingensis</name>
    <dbReference type="NCBI Taxonomy" id="586416"/>
    <lineage>
        <taxon>Bacteria</taxon>
        <taxon>Bacillati</taxon>
        <taxon>Bacillota</taxon>
        <taxon>Bacilli</taxon>
        <taxon>Bacillales</taxon>
        <taxon>Bacillaceae</taxon>
        <taxon>Terribacillus</taxon>
    </lineage>
</organism>
<evidence type="ECO:0000313" key="1">
    <source>
        <dbReference type="EMBL" id="SNZ14732.1"/>
    </source>
</evidence>
<keyword evidence="2" id="KW-1185">Reference proteome</keyword>